<dbReference type="EMBL" id="DTBP01000015">
    <property type="protein sequence ID" value="HGQ73877.1"/>
    <property type="molecule type" value="Genomic_DNA"/>
</dbReference>
<gene>
    <name evidence="1" type="ORF">ENU09_03990</name>
    <name evidence="2" type="ORF">ENU20_02225</name>
</gene>
<organism evidence="2">
    <name type="scientific">Staphylothermus marinus</name>
    <dbReference type="NCBI Taxonomy" id="2280"/>
    <lineage>
        <taxon>Archaea</taxon>
        <taxon>Thermoproteota</taxon>
        <taxon>Thermoprotei</taxon>
        <taxon>Desulfurococcales</taxon>
        <taxon>Desulfurococcaceae</taxon>
        <taxon>Staphylothermus</taxon>
    </lineage>
</organism>
<dbReference type="EMBL" id="DTBE01000103">
    <property type="protein sequence ID" value="HGQ59854.1"/>
    <property type="molecule type" value="Genomic_DNA"/>
</dbReference>
<sequence length="84" mass="9759">MKVYLKLRVKSSDQLFIEALNSSLKPDNVSIPEGLDMNSYVSRDEYVFEIVMKGYEKFNTLKGTVDELLFIIAPIYELKNLKHQ</sequence>
<protein>
    <recommendedName>
        <fullName evidence="3">KEOPS complex subunit</fullName>
    </recommendedName>
</protein>
<dbReference type="AlphaFoldDB" id="A0A7C4JLZ3"/>
<evidence type="ECO:0000313" key="2">
    <source>
        <dbReference type="EMBL" id="HGQ73877.1"/>
    </source>
</evidence>
<reference evidence="2" key="1">
    <citation type="journal article" date="2020" name="mSystems">
        <title>Genome- and Community-Level Interaction Insights into Carbon Utilization and Element Cycling Functions of Hydrothermarchaeota in Hydrothermal Sediment.</title>
        <authorList>
            <person name="Zhou Z."/>
            <person name="Liu Y."/>
            <person name="Xu W."/>
            <person name="Pan J."/>
            <person name="Luo Z.H."/>
            <person name="Li M."/>
        </authorList>
    </citation>
    <scope>NUCLEOTIDE SEQUENCE [LARGE SCALE GENOMIC DNA]</scope>
    <source>
        <strain evidence="1">SpSt-638</strain>
        <strain evidence="2">SpSt-648</strain>
    </source>
</reference>
<accession>A0A7C4JLZ3</accession>
<evidence type="ECO:0000313" key="1">
    <source>
        <dbReference type="EMBL" id="HGQ59854.1"/>
    </source>
</evidence>
<proteinExistence type="predicted"/>
<evidence type="ECO:0008006" key="3">
    <source>
        <dbReference type="Google" id="ProtNLM"/>
    </source>
</evidence>
<comment type="caution">
    <text evidence="2">The sequence shown here is derived from an EMBL/GenBank/DDBJ whole genome shotgun (WGS) entry which is preliminary data.</text>
</comment>
<name>A0A7C4JLZ3_STAMA</name>